<dbReference type="GO" id="GO:0031418">
    <property type="term" value="F:L-ascorbic acid binding"/>
    <property type="evidence" value="ECO:0007669"/>
    <property type="project" value="InterPro"/>
</dbReference>
<feature type="domain" description="Prolyl 4-hydroxylase alpha subunit" evidence="6">
    <location>
        <begin position="36"/>
        <end position="236"/>
    </location>
</feature>
<name>A0A2V3IHJ7_9FLOR</name>
<evidence type="ECO:0000256" key="1">
    <source>
        <dbReference type="ARBA" id="ARBA00001961"/>
    </source>
</evidence>
<comment type="caution">
    <text evidence="7">The sequence shown here is derived from an EMBL/GenBank/DDBJ whole genome shotgun (WGS) entry which is preliminary data.</text>
</comment>
<proteinExistence type="predicted"/>
<comment type="cofactor">
    <cofactor evidence="1">
        <name>L-ascorbate</name>
        <dbReference type="ChEBI" id="CHEBI:38290"/>
    </cofactor>
</comment>
<dbReference type="InterPro" id="IPR045054">
    <property type="entry name" value="P4HA-like"/>
</dbReference>
<sequence>MALPDNPALRESVKCWGLNIDSHNQFAAITALNTDPPLLRVPNFLTPDQCEALIAAQTTKNNESNLYLNYRINQELNSADESEEAAQLIQCTDTADSYVSSSARSGFRAQVHHNEAALQPVLQQLNKLLGFEQREFVFAEELWIRPTKRTVVIRDVTTVRYYVGEGVPPHVDGKDCTVLICLQEPDHGGRTVFPEDAVWVAQTRGTALVYHSKKQLLHFAEAVEKGTKWVLQLLIDFRVRADELDVHIDYKTGAVTRHST</sequence>
<dbReference type="InterPro" id="IPR006620">
    <property type="entry name" value="Pro_4_hyd_alph"/>
</dbReference>
<dbReference type="Proteomes" id="UP000247409">
    <property type="component" value="Unassembled WGS sequence"/>
</dbReference>
<keyword evidence="4" id="KW-0560">Oxidoreductase</keyword>
<evidence type="ECO:0000256" key="2">
    <source>
        <dbReference type="ARBA" id="ARBA00022723"/>
    </source>
</evidence>
<evidence type="ECO:0000256" key="3">
    <source>
        <dbReference type="ARBA" id="ARBA00022964"/>
    </source>
</evidence>
<dbReference type="AlphaFoldDB" id="A0A2V3IHJ7"/>
<reference evidence="7 8" key="1">
    <citation type="journal article" date="2018" name="Mol. Biol. Evol.">
        <title>Analysis of the draft genome of the red seaweed Gracilariopsis chorda provides insights into genome size evolution in Rhodophyta.</title>
        <authorList>
            <person name="Lee J."/>
            <person name="Yang E.C."/>
            <person name="Graf L."/>
            <person name="Yang J.H."/>
            <person name="Qiu H."/>
            <person name="Zel Zion U."/>
            <person name="Chan C.X."/>
            <person name="Stephens T.G."/>
            <person name="Weber A.P.M."/>
            <person name="Boo G.H."/>
            <person name="Boo S.M."/>
            <person name="Kim K.M."/>
            <person name="Shin Y."/>
            <person name="Jung M."/>
            <person name="Lee S.J."/>
            <person name="Yim H.S."/>
            <person name="Lee J.H."/>
            <person name="Bhattacharya D."/>
            <person name="Yoon H.S."/>
        </authorList>
    </citation>
    <scope>NUCLEOTIDE SEQUENCE [LARGE SCALE GENOMIC DNA]</scope>
    <source>
        <strain evidence="7 8">SKKU-2015</strain>
        <tissue evidence="7">Whole body</tissue>
    </source>
</reference>
<accession>A0A2V3IHJ7</accession>
<dbReference type="SMART" id="SM00702">
    <property type="entry name" value="P4Hc"/>
    <property type="match status" value="1"/>
</dbReference>
<evidence type="ECO:0000313" key="7">
    <source>
        <dbReference type="EMBL" id="PXF40610.1"/>
    </source>
</evidence>
<dbReference type="EMBL" id="NBIV01000278">
    <property type="protein sequence ID" value="PXF40610.1"/>
    <property type="molecule type" value="Genomic_DNA"/>
</dbReference>
<keyword evidence="3" id="KW-0223">Dioxygenase</keyword>
<evidence type="ECO:0000256" key="5">
    <source>
        <dbReference type="ARBA" id="ARBA00023004"/>
    </source>
</evidence>
<dbReference type="Gene3D" id="2.60.120.620">
    <property type="entry name" value="q2cbj1_9rhob like domain"/>
    <property type="match status" value="1"/>
</dbReference>
<organism evidence="7 8">
    <name type="scientific">Gracilariopsis chorda</name>
    <dbReference type="NCBI Taxonomy" id="448386"/>
    <lineage>
        <taxon>Eukaryota</taxon>
        <taxon>Rhodophyta</taxon>
        <taxon>Florideophyceae</taxon>
        <taxon>Rhodymeniophycidae</taxon>
        <taxon>Gracilariales</taxon>
        <taxon>Gracilariaceae</taxon>
        <taxon>Gracilariopsis</taxon>
    </lineage>
</organism>
<dbReference type="GO" id="GO:0004656">
    <property type="term" value="F:procollagen-proline 4-dioxygenase activity"/>
    <property type="evidence" value="ECO:0007669"/>
    <property type="project" value="TreeGrafter"/>
</dbReference>
<gene>
    <name evidence="7" type="ORF">BWQ96_09673</name>
</gene>
<keyword evidence="2" id="KW-0479">Metal-binding</keyword>
<keyword evidence="5" id="KW-0408">Iron</keyword>
<evidence type="ECO:0000256" key="4">
    <source>
        <dbReference type="ARBA" id="ARBA00023002"/>
    </source>
</evidence>
<evidence type="ECO:0000313" key="8">
    <source>
        <dbReference type="Proteomes" id="UP000247409"/>
    </source>
</evidence>
<dbReference type="PANTHER" id="PTHR10869">
    <property type="entry name" value="PROLYL 4-HYDROXYLASE ALPHA SUBUNIT"/>
    <property type="match status" value="1"/>
</dbReference>
<protein>
    <recommendedName>
        <fullName evidence="6">Prolyl 4-hydroxylase alpha subunit domain-containing protein</fullName>
    </recommendedName>
</protein>
<evidence type="ECO:0000259" key="6">
    <source>
        <dbReference type="SMART" id="SM00702"/>
    </source>
</evidence>
<dbReference type="GO" id="GO:0005506">
    <property type="term" value="F:iron ion binding"/>
    <property type="evidence" value="ECO:0007669"/>
    <property type="project" value="InterPro"/>
</dbReference>
<dbReference type="PANTHER" id="PTHR10869:SF246">
    <property type="entry name" value="TRANSMEMBRANE PROLYL 4-HYDROXYLASE"/>
    <property type="match status" value="1"/>
</dbReference>
<keyword evidence="8" id="KW-1185">Reference proteome</keyword>
<dbReference type="GO" id="GO:0005783">
    <property type="term" value="C:endoplasmic reticulum"/>
    <property type="evidence" value="ECO:0007669"/>
    <property type="project" value="TreeGrafter"/>
</dbReference>
<dbReference type="OrthoDB" id="4356at2759"/>